<dbReference type="AlphaFoldDB" id="A0A1I7SPU8"/>
<evidence type="ECO:0000313" key="1">
    <source>
        <dbReference type="Proteomes" id="UP000095284"/>
    </source>
</evidence>
<evidence type="ECO:0000313" key="2">
    <source>
        <dbReference type="WBParaSite" id="BXY_1509200.1"/>
    </source>
</evidence>
<dbReference type="WBParaSite" id="BXY_1509200.1">
    <property type="protein sequence ID" value="BXY_1509200.1"/>
    <property type="gene ID" value="BXY_1509200"/>
</dbReference>
<reference evidence="2" key="1">
    <citation type="submission" date="2016-11" db="UniProtKB">
        <authorList>
            <consortium name="WormBaseParasite"/>
        </authorList>
    </citation>
    <scope>IDENTIFICATION</scope>
</reference>
<accession>A0A1I7SPU8</accession>
<name>A0A1I7SPU8_BURXY</name>
<organism evidence="1 2">
    <name type="scientific">Bursaphelenchus xylophilus</name>
    <name type="common">Pinewood nematode worm</name>
    <name type="synonym">Aphelenchoides xylophilus</name>
    <dbReference type="NCBI Taxonomy" id="6326"/>
    <lineage>
        <taxon>Eukaryota</taxon>
        <taxon>Metazoa</taxon>
        <taxon>Ecdysozoa</taxon>
        <taxon>Nematoda</taxon>
        <taxon>Chromadorea</taxon>
        <taxon>Rhabditida</taxon>
        <taxon>Tylenchina</taxon>
        <taxon>Tylenchomorpha</taxon>
        <taxon>Aphelenchoidea</taxon>
        <taxon>Aphelenchoididae</taxon>
        <taxon>Bursaphelenchus</taxon>
    </lineage>
</organism>
<sequence length="91" mass="10324">MPLKPFLRKYFESGESREDPALRVDEIREYWAGIVGESQRSQSEAITAEWAQDCNVSAQEVTDEQLRVWWRMAVSKCKPNKAPGPDGIPGV</sequence>
<protein>
    <submittedName>
        <fullName evidence="2">VbhA domain-containing protein</fullName>
    </submittedName>
</protein>
<proteinExistence type="predicted"/>
<dbReference type="Proteomes" id="UP000095284">
    <property type="component" value="Unplaced"/>
</dbReference>